<dbReference type="PANTHER" id="PTHR12147:SF56">
    <property type="entry name" value="AMINOPEPTIDASE YDR415C-RELATED"/>
    <property type="match status" value="1"/>
</dbReference>
<dbReference type="Gene3D" id="3.40.630.10">
    <property type="entry name" value="Zn peptidases"/>
    <property type="match status" value="2"/>
</dbReference>
<dbReference type="EMBL" id="AVCI01000003">
    <property type="protein sequence ID" value="KFN44027.1"/>
    <property type="molecule type" value="Genomic_DNA"/>
</dbReference>
<accession>A0A091AXM4</accession>
<keyword evidence="3" id="KW-0479">Metal-binding</keyword>
<dbReference type="InterPro" id="IPR046450">
    <property type="entry name" value="PA_dom_sf"/>
</dbReference>
<dbReference type="STRING" id="1121015.GCA_000420545_01720"/>
<dbReference type="FunFam" id="3.40.630.10:FF:000088">
    <property type="entry name" value="Peptidase M20"/>
    <property type="match status" value="1"/>
</dbReference>
<dbReference type="Pfam" id="PF04389">
    <property type="entry name" value="Peptidase_M28"/>
    <property type="match status" value="1"/>
</dbReference>
<feature type="domain" description="Peptidase M28" evidence="8">
    <location>
        <begin position="314"/>
        <end position="529"/>
    </location>
</feature>
<dbReference type="CDD" id="cd05660">
    <property type="entry name" value="M28_like_PA"/>
    <property type="match status" value="1"/>
</dbReference>
<keyword evidence="6" id="KW-0862">Zinc</keyword>
<dbReference type="PROSITE" id="PS51257">
    <property type="entry name" value="PROKAR_LIPOPROTEIN"/>
    <property type="match status" value="1"/>
</dbReference>
<dbReference type="GO" id="GO:0008235">
    <property type="term" value="F:metalloexopeptidase activity"/>
    <property type="evidence" value="ECO:0007669"/>
    <property type="project" value="InterPro"/>
</dbReference>
<protein>
    <recommendedName>
        <fullName evidence="8">Peptidase M28 domain-containing protein</fullName>
    </recommendedName>
</protein>
<dbReference type="SUPFAM" id="SSF52025">
    <property type="entry name" value="PA domain"/>
    <property type="match status" value="1"/>
</dbReference>
<dbReference type="eggNOG" id="COG2234">
    <property type="taxonomic scope" value="Bacteria"/>
</dbReference>
<keyword evidence="1" id="KW-0031">Aminopeptidase</keyword>
<keyword evidence="2" id="KW-0645">Protease</keyword>
<organism evidence="9 10">
    <name type="scientific">Arenimonas oryziterrae DSM 21050 = YC6267</name>
    <dbReference type="NCBI Taxonomy" id="1121015"/>
    <lineage>
        <taxon>Bacteria</taxon>
        <taxon>Pseudomonadati</taxon>
        <taxon>Pseudomonadota</taxon>
        <taxon>Gammaproteobacteria</taxon>
        <taxon>Lysobacterales</taxon>
        <taxon>Lysobacteraceae</taxon>
        <taxon>Arenimonas</taxon>
    </lineage>
</organism>
<evidence type="ECO:0000256" key="1">
    <source>
        <dbReference type="ARBA" id="ARBA00022438"/>
    </source>
</evidence>
<keyword evidence="5" id="KW-0378">Hydrolase</keyword>
<evidence type="ECO:0000256" key="2">
    <source>
        <dbReference type="ARBA" id="ARBA00022670"/>
    </source>
</evidence>
<proteinExistence type="predicted"/>
<evidence type="ECO:0000256" key="6">
    <source>
        <dbReference type="ARBA" id="ARBA00022833"/>
    </source>
</evidence>
<dbReference type="Proteomes" id="UP000029385">
    <property type="component" value="Unassembled WGS sequence"/>
</dbReference>
<dbReference type="GO" id="GO:0004177">
    <property type="term" value="F:aminopeptidase activity"/>
    <property type="evidence" value="ECO:0007669"/>
    <property type="project" value="UniProtKB-KW"/>
</dbReference>
<evidence type="ECO:0000256" key="5">
    <source>
        <dbReference type="ARBA" id="ARBA00022801"/>
    </source>
</evidence>
<evidence type="ECO:0000259" key="8">
    <source>
        <dbReference type="Pfam" id="PF04389"/>
    </source>
</evidence>
<feature type="chain" id="PRO_5001870640" description="Peptidase M28 domain-containing protein" evidence="7">
    <location>
        <begin position="22"/>
        <end position="568"/>
    </location>
</feature>
<keyword evidence="4 7" id="KW-0732">Signal</keyword>
<keyword evidence="10" id="KW-1185">Reference proteome</keyword>
<reference evidence="9 10" key="1">
    <citation type="submission" date="2013-09" db="EMBL/GenBank/DDBJ databases">
        <title>Genome sequencing of Arenimonas oryziterrae.</title>
        <authorList>
            <person name="Chen F."/>
            <person name="Wang G."/>
        </authorList>
    </citation>
    <scope>NUCLEOTIDE SEQUENCE [LARGE SCALE GENOMIC DNA]</scope>
    <source>
        <strain evidence="9 10">YC6267</strain>
    </source>
</reference>
<evidence type="ECO:0000313" key="9">
    <source>
        <dbReference type="EMBL" id="KFN44027.1"/>
    </source>
</evidence>
<comment type="caution">
    <text evidence="9">The sequence shown here is derived from an EMBL/GenBank/DDBJ whole genome shotgun (WGS) entry which is preliminary data.</text>
</comment>
<sequence>MSRALLCLTLALSLCACQHSAMHTTESSLVAANNRAGHAFGPEISAEDFSAHVKVLASDDFGGRAPGSEGEEKTVQYLREQFERLGLQPGNGDSYFQTVPMVETTPDVAHSHVVLRQGGKKRTLNFGDEVMMGTRTGQTEVAVTNSDLVFVGYGVNAPEQGWNDYAGIDVKGKTVVILINDPGFHAGDASLFQGRRMTYYGRWTYKFEEAARQGAAAAIIVHDTAGAAYGWDVVKNSWGGPQFDLRMSDEPEPRLPAQGWISAEAAKTLFAEAGLDLAQLYVAAGKRGFHAVPLTGTRLDVSLRSTIRESSSRNVVAKLPGTKYPDEAIVYSAHWDHLGTHADEAGDHIYNGAIDNATGVAGVLEIAEAFTVAKPAPERTLVFLLVTLEESGLLGSKYYVAHPLVPLAQTVAVINIDAMPVVGPTRDLVVVGLGNSELDDVLRPITDKQGRVLIEESAPEKGQFFRSDHFSFARAGVPALYAKGGIDHVEKGRAYGLSVLDDYTAEHYHKAADNFDQNWDLRGIVQDLAALYGVGRELSRTRAWPNYREGNAFRAVRDASRKEAAATH</sequence>
<dbReference type="InterPro" id="IPR007484">
    <property type="entry name" value="Peptidase_M28"/>
</dbReference>
<dbReference type="PANTHER" id="PTHR12147">
    <property type="entry name" value="METALLOPEPTIDASE M28 FAMILY MEMBER"/>
    <property type="match status" value="1"/>
</dbReference>
<evidence type="ECO:0000256" key="7">
    <source>
        <dbReference type="SAM" id="SignalP"/>
    </source>
</evidence>
<feature type="signal peptide" evidence="7">
    <location>
        <begin position="1"/>
        <end position="21"/>
    </location>
</feature>
<evidence type="ECO:0000313" key="10">
    <source>
        <dbReference type="Proteomes" id="UP000029385"/>
    </source>
</evidence>
<gene>
    <name evidence="9" type="ORF">N789_06330</name>
</gene>
<evidence type="ECO:0000256" key="3">
    <source>
        <dbReference type="ARBA" id="ARBA00022723"/>
    </source>
</evidence>
<dbReference type="GO" id="GO:0006508">
    <property type="term" value="P:proteolysis"/>
    <property type="evidence" value="ECO:0007669"/>
    <property type="project" value="UniProtKB-KW"/>
</dbReference>
<dbReference type="RefSeq" id="WP_022969342.1">
    <property type="nucleotide sequence ID" value="NZ_ATVD01000003.1"/>
</dbReference>
<dbReference type="GO" id="GO:0046872">
    <property type="term" value="F:metal ion binding"/>
    <property type="evidence" value="ECO:0007669"/>
    <property type="project" value="UniProtKB-KW"/>
</dbReference>
<dbReference type="SUPFAM" id="SSF53187">
    <property type="entry name" value="Zn-dependent exopeptidases"/>
    <property type="match status" value="1"/>
</dbReference>
<name>A0A091AXM4_9GAMM</name>
<dbReference type="AlphaFoldDB" id="A0A091AXM4"/>
<dbReference type="CDD" id="cd04821">
    <property type="entry name" value="PA_M28_1_2"/>
    <property type="match status" value="1"/>
</dbReference>
<evidence type="ECO:0000256" key="4">
    <source>
        <dbReference type="ARBA" id="ARBA00022729"/>
    </source>
</evidence>
<dbReference type="PATRIC" id="fig|1121015.4.peg.756"/>
<dbReference type="Gene3D" id="3.50.30.30">
    <property type="match status" value="1"/>
</dbReference>
<dbReference type="OrthoDB" id="9778250at2"/>
<dbReference type="InterPro" id="IPR045175">
    <property type="entry name" value="M28_fam"/>
</dbReference>